<feature type="non-terminal residue" evidence="1">
    <location>
        <position position="1"/>
    </location>
</feature>
<dbReference type="InParanoid" id="A0A2P5EIG1"/>
<proteinExistence type="predicted"/>
<protein>
    <submittedName>
        <fullName evidence="1">Uncharacterized protein</fullName>
    </submittedName>
</protein>
<name>A0A2P5EIG1_TREOI</name>
<dbReference type="AlphaFoldDB" id="A0A2P5EIG1"/>
<sequence>ILGRLAIITCDVLSHSPPAKNHVQCRDLGWVWIYYLEEVETEGKVDVRVEIQRNIRQNVVCL</sequence>
<dbReference type="EMBL" id="JXTC01000149">
    <property type="protein sequence ID" value="PON85338.1"/>
    <property type="molecule type" value="Genomic_DNA"/>
</dbReference>
<comment type="caution">
    <text evidence="1">The sequence shown here is derived from an EMBL/GenBank/DDBJ whole genome shotgun (WGS) entry which is preliminary data.</text>
</comment>
<gene>
    <name evidence="1" type="ORF">TorRG33x02_188650</name>
</gene>
<reference evidence="2" key="1">
    <citation type="submission" date="2016-06" db="EMBL/GenBank/DDBJ databases">
        <title>Parallel loss of symbiosis genes in relatives of nitrogen-fixing non-legume Parasponia.</title>
        <authorList>
            <person name="Van Velzen R."/>
            <person name="Holmer R."/>
            <person name="Bu F."/>
            <person name="Rutten L."/>
            <person name="Van Zeijl A."/>
            <person name="Liu W."/>
            <person name="Santuari L."/>
            <person name="Cao Q."/>
            <person name="Sharma T."/>
            <person name="Shen D."/>
            <person name="Roswanjaya Y."/>
            <person name="Wardhani T."/>
            <person name="Kalhor M.S."/>
            <person name="Jansen J."/>
            <person name="Van den Hoogen J."/>
            <person name="Gungor B."/>
            <person name="Hartog M."/>
            <person name="Hontelez J."/>
            <person name="Verver J."/>
            <person name="Yang W.-C."/>
            <person name="Schijlen E."/>
            <person name="Repin R."/>
            <person name="Schilthuizen M."/>
            <person name="Schranz E."/>
            <person name="Heidstra R."/>
            <person name="Miyata K."/>
            <person name="Fedorova E."/>
            <person name="Kohlen W."/>
            <person name="Bisseling T."/>
            <person name="Smit S."/>
            <person name="Geurts R."/>
        </authorList>
    </citation>
    <scope>NUCLEOTIDE SEQUENCE [LARGE SCALE GENOMIC DNA]</scope>
    <source>
        <strain evidence="2">cv. RG33-2</strain>
    </source>
</reference>
<dbReference type="Proteomes" id="UP000237000">
    <property type="component" value="Unassembled WGS sequence"/>
</dbReference>
<accession>A0A2P5EIG1</accession>
<evidence type="ECO:0000313" key="2">
    <source>
        <dbReference type="Proteomes" id="UP000237000"/>
    </source>
</evidence>
<organism evidence="1 2">
    <name type="scientific">Trema orientale</name>
    <name type="common">Charcoal tree</name>
    <name type="synonym">Celtis orientalis</name>
    <dbReference type="NCBI Taxonomy" id="63057"/>
    <lineage>
        <taxon>Eukaryota</taxon>
        <taxon>Viridiplantae</taxon>
        <taxon>Streptophyta</taxon>
        <taxon>Embryophyta</taxon>
        <taxon>Tracheophyta</taxon>
        <taxon>Spermatophyta</taxon>
        <taxon>Magnoliopsida</taxon>
        <taxon>eudicotyledons</taxon>
        <taxon>Gunneridae</taxon>
        <taxon>Pentapetalae</taxon>
        <taxon>rosids</taxon>
        <taxon>fabids</taxon>
        <taxon>Rosales</taxon>
        <taxon>Cannabaceae</taxon>
        <taxon>Trema</taxon>
    </lineage>
</organism>
<evidence type="ECO:0000313" key="1">
    <source>
        <dbReference type="EMBL" id="PON85338.1"/>
    </source>
</evidence>
<keyword evidence="2" id="KW-1185">Reference proteome</keyword>